<dbReference type="Proteomes" id="UP001152798">
    <property type="component" value="Chromosome 5"/>
</dbReference>
<dbReference type="EMBL" id="OV725081">
    <property type="protein sequence ID" value="CAH1401937.1"/>
    <property type="molecule type" value="Genomic_DNA"/>
</dbReference>
<keyword evidence="2" id="KW-1133">Transmembrane helix</keyword>
<organism evidence="4 5">
    <name type="scientific">Nezara viridula</name>
    <name type="common">Southern green stink bug</name>
    <name type="synonym">Cimex viridulus</name>
    <dbReference type="NCBI Taxonomy" id="85310"/>
    <lineage>
        <taxon>Eukaryota</taxon>
        <taxon>Metazoa</taxon>
        <taxon>Ecdysozoa</taxon>
        <taxon>Arthropoda</taxon>
        <taxon>Hexapoda</taxon>
        <taxon>Insecta</taxon>
        <taxon>Pterygota</taxon>
        <taxon>Neoptera</taxon>
        <taxon>Paraneoptera</taxon>
        <taxon>Hemiptera</taxon>
        <taxon>Heteroptera</taxon>
        <taxon>Panheteroptera</taxon>
        <taxon>Pentatomomorpha</taxon>
        <taxon>Pentatomoidea</taxon>
        <taxon>Pentatomidae</taxon>
        <taxon>Pentatominae</taxon>
        <taxon>Nezara</taxon>
    </lineage>
</organism>
<dbReference type="GO" id="GO:0030692">
    <property type="term" value="C:Noc4p-Nop14p complex"/>
    <property type="evidence" value="ECO:0007669"/>
    <property type="project" value="TreeGrafter"/>
</dbReference>
<evidence type="ECO:0000313" key="4">
    <source>
        <dbReference type="EMBL" id="CAH1401937.1"/>
    </source>
</evidence>
<evidence type="ECO:0000256" key="2">
    <source>
        <dbReference type="SAM" id="Phobius"/>
    </source>
</evidence>
<dbReference type="AlphaFoldDB" id="A0A9P0MTF4"/>
<proteinExistence type="inferred from homology"/>
<comment type="similarity">
    <text evidence="1">Belongs to the CBF/MAK21 family.</text>
</comment>
<evidence type="ECO:0000259" key="3">
    <source>
        <dbReference type="Pfam" id="PF03914"/>
    </source>
</evidence>
<keyword evidence="2" id="KW-0812">Transmembrane</keyword>
<evidence type="ECO:0000256" key="1">
    <source>
        <dbReference type="ARBA" id="ARBA00007797"/>
    </source>
</evidence>
<accession>A0A9P0MTF4</accession>
<dbReference type="Pfam" id="PF03914">
    <property type="entry name" value="CBF"/>
    <property type="match status" value="1"/>
</dbReference>
<evidence type="ECO:0000313" key="5">
    <source>
        <dbReference type="Proteomes" id="UP001152798"/>
    </source>
</evidence>
<keyword evidence="2" id="KW-0472">Membrane</keyword>
<dbReference type="PANTHER" id="PTHR12455">
    <property type="entry name" value="NUCLEOLAR COMPLEX PROTEIN 4"/>
    <property type="match status" value="1"/>
</dbReference>
<dbReference type="PANTHER" id="PTHR12455:SF0">
    <property type="entry name" value="NUCLEOLAR COMPLEX PROTEIN 4 HOMOLOG"/>
    <property type="match status" value="1"/>
</dbReference>
<sequence>MVTIEGLNISFDKPFDECKNDISNALEKFIKSSTVSVLSIEAVGDLLSNYLKEIECSLEKGEEYDFTEWVLKWHDDVVSRLKELCYHGNEEQIQTAFKTLVQLLPSQIVLGSKGITFPIQQFADIIKIVVSLEDNISFFLSTIKNILIFEDIGKNIWKALNIAICELGDALSAKVVMNVLQIINCIEKQKVKDNVDFGPSPSYCKIKEGVISDKEIELNIKKFWNKIIAVHDLNAKQQQMLLLVLYEQLMPRMTKAIFLTDYFMTSLNKGGPVGLLALQGMFTLIQKYNMNYPDVYKKIYSMLDGYVFDTQYKSRFYYLTDMFLSSSHLPEALVAGYIKKFARLSLIAPPVDIIIMMTFIVNLLIRHPGLKILMHRVTETTGLKEDPYIIEEVDPSMSHAIESSLWEVKILQHHVLPSVSSSAMFIQNPLPSVERDLSVLLDLRDDEIFGKEFKKRQKNPPVSFEKPNGLTLSIPRNGMNLWCFKNNINT</sequence>
<name>A0A9P0MTF4_NEZVI</name>
<reference evidence="4" key="1">
    <citation type="submission" date="2022-01" db="EMBL/GenBank/DDBJ databases">
        <authorList>
            <person name="King R."/>
        </authorList>
    </citation>
    <scope>NUCLEOTIDE SEQUENCE</scope>
</reference>
<feature type="domain" description="CCAAT-binding factor" evidence="3">
    <location>
        <begin position="275"/>
        <end position="422"/>
    </location>
</feature>
<dbReference type="InterPro" id="IPR005612">
    <property type="entry name" value="CCAAT-binding_factor"/>
</dbReference>
<dbReference type="GO" id="GO:0032040">
    <property type="term" value="C:small-subunit processome"/>
    <property type="evidence" value="ECO:0007669"/>
    <property type="project" value="TreeGrafter"/>
</dbReference>
<feature type="transmembrane region" description="Helical" evidence="2">
    <location>
        <begin position="346"/>
        <end position="365"/>
    </location>
</feature>
<dbReference type="InterPro" id="IPR027193">
    <property type="entry name" value="Noc4"/>
</dbReference>
<keyword evidence="5" id="KW-1185">Reference proteome</keyword>
<dbReference type="OrthoDB" id="10263185at2759"/>
<protein>
    <recommendedName>
        <fullName evidence="3">CCAAT-binding factor domain-containing protein</fullName>
    </recommendedName>
</protein>
<gene>
    <name evidence="4" type="ORF">NEZAVI_LOCUS10872</name>
</gene>
<dbReference type="GO" id="GO:0042254">
    <property type="term" value="P:ribosome biogenesis"/>
    <property type="evidence" value="ECO:0007669"/>
    <property type="project" value="InterPro"/>
</dbReference>